<dbReference type="PROSITE" id="PS50045">
    <property type="entry name" value="SIGMA54_INTERACT_4"/>
    <property type="match status" value="1"/>
</dbReference>
<proteinExistence type="predicted"/>
<comment type="caution">
    <text evidence="7">The sequence shown here is derived from an EMBL/GenBank/DDBJ whole genome shotgun (WGS) entry which is preliminary data.</text>
</comment>
<dbReference type="PROSITE" id="PS00688">
    <property type="entry name" value="SIGMA54_INTERACT_3"/>
    <property type="match status" value="1"/>
</dbReference>
<dbReference type="InterPro" id="IPR002078">
    <property type="entry name" value="Sigma_54_int"/>
</dbReference>
<accession>A0ABT0N3T8</accession>
<dbReference type="InterPro" id="IPR045343">
    <property type="entry name" value="VpsR"/>
</dbReference>
<dbReference type="Pfam" id="PF02954">
    <property type="entry name" value="HTH_8"/>
    <property type="match status" value="1"/>
</dbReference>
<evidence type="ECO:0000256" key="3">
    <source>
        <dbReference type="ARBA" id="ARBA00023015"/>
    </source>
</evidence>
<protein>
    <submittedName>
        <fullName evidence="7">Sigma-54 dependent transcriptional regulator</fullName>
    </submittedName>
</protein>
<dbReference type="EMBL" id="JAKIKT010000001">
    <property type="protein sequence ID" value="MCL2912442.1"/>
    <property type="molecule type" value="Genomic_DNA"/>
</dbReference>
<dbReference type="PROSITE" id="PS00675">
    <property type="entry name" value="SIGMA54_INTERACT_1"/>
    <property type="match status" value="1"/>
</dbReference>
<dbReference type="InterPro" id="IPR009057">
    <property type="entry name" value="Homeodomain-like_sf"/>
</dbReference>
<evidence type="ECO:0000256" key="1">
    <source>
        <dbReference type="ARBA" id="ARBA00022741"/>
    </source>
</evidence>
<keyword evidence="4" id="KW-0238">DNA-binding</keyword>
<dbReference type="InterPro" id="IPR025944">
    <property type="entry name" value="Sigma_54_int_dom_CS"/>
</dbReference>
<evidence type="ECO:0000256" key="5">
    <source>
        <dbReference type="ARBA" id="ARBA00023163"/>
    </source>
</evidence>
<evidence type="ECO:0000313" key="7">
    <source>
        <dbReference type="EMBL" id="MCL2912442.1"/>
    </source>
</evidence>
<dbReference type="SMART" id="SM00382">
    <property type="entry name" value="AAA"/>
    <property type="match status" value="1"/>
</dbReference>
<keyword evidence="1" id="KW-0547">Nucleotide-binding</keyword>
<dbReference type="PANTHER" id="PTHR32071">
    <property type="entry name" value="TRANSCRIPTIONAL REGULATORY PROTEIN"/>
    <property type="match status" value="1"/>
</dbReference>
<dbReference type="InterPro" id="IPR003593">
    <property type="entry name" value="AAA+_ATPase"/>
</dbReference>
<dbReference type="CDD" id="cd00009">
    <property type="entry name" value="AAA"/>
    <property type="match status" value="1"/>
</dbReference>
<dbReference type="SUPFAM" id="SSF46689">
    <property type="entry name" value="Homeodomain-like"/>
    <property type="match status" value="1"/>
</dbReference>
<keyword evidence="3" id="KW-0805">Transcription regulation</keyword>
<reference evidence="7 8" key="1">
    <citation type="submission" date="2022-01" db="EMBL/GenBank/DDBJ databases">
        <title>Whole genome-based taxonomy of the Shewanellaceae.</title>
        <authorList>
            <person name="Martin-Rodriguez A.J."/>
        </authorList>
    </citation>
    <scope>NUCLEOTIDE SEQUENCE [LARGE SCALE GENOMIC DNA]</scope>
    <source>
        <strain evidence="7 8">DSM 21332</strain>
    </source>
</reference>
<keyword evidence="8" id="KW-1185">Reference proteome</keyword>
<dbReference type="Pfam" id="PF00158">
    <property type="entry name" value="Sigma54_activat"/>
    <property type="match status" value="1"/>
</dbReference>
<dbReference type="PROSITE" id="PS00676">
    <property type="entry name" value="SIGMA54_INTERACT_2"/>
    <property type="match status" value="1"/>
</dbReference>
<keyword evidence="5" id="KW-0804">Transcription</keyword>
<dbReference type="Pfam" id="PF25601">
    <property type="entry name" value="AAA_lid_14"/>
    <property type="match status" value="1"/>
</dbReference>
<dbReference type="Gene3D" id="1.10.8.60">
    <property type="match status" value="1"/>
</dbReference>
<organism evidence="7 8">
    <name type="scientific">Shewanella corallii</name>
    <dbReference type="NCBI Taxonomy" id="560080"/>
    <lineage>
        <taxon>Bacteria</taxon>
        <taxon>Pseudomonadati</taxon>
        <taxon>Pseudomonadota</taxon>
        <taxon>Gammaproteobacteria</taxon>
        <taxon>Alteromonadales</taxon>
        <taxon>Shewanellaceae</taxon>
        <taxon>Shewanella</taxon>
    </lineage>
</organism>
<evidence type="ECO:0000256" key="2">
    <source>
        <dbReference type="ARBA" id="ARBA00022840"/>
    </source>
</evidence>
<dbReference type="InterPro" id="IPR058031">
    <property type="entry name" value="AAA_lid_NorR"/>
</dbReference>
<dbReference type="InterPro" id="IPR027417">
    <property type="entry name" value="P-loop_NTPase"/>
</dbReference>
<dbReference type="RefSeq" id="WP_249247264.1">
    <property type="nucleotide sequence ID" value="NZ_JAKIKT010000001.1"/>
</dbReference>
<evidence type="ECO:0000256" key="4">
    <source>
        <dbReference type="ARBA" id="ARBA00023125"/>
    </source>
</evidence>
<name>A0ABT0N3T8_9GAMM</name>
<dbReference type="Pfam" id="PF20161">
    <property type="entry name" value="VpsR"/>
    <property type="match status" value="1"/>
</dbReference>
<evidence type="ECO:0000259" key="6">
    <source>
        <dbReference type="PROSITE" id="PS50045"/>
    </source>
</evidence>
<feature type="domain" description="Sigma-54 factor interaction" evidence="6">
    <location>
        <begin position="139"/>
        <end position="361"/>
    </location>
</feature>
<dbReference type="InterPro" id="IPR025662">
    <property type="entry name" value="Sigma_54_int_dom_ATP-bd_1"/>
</dbReference>
<dbReference type="Gene3D" id="3.40.50.300">
    <property type="entry name" value="P-loop containing nucleotide triphosphate hydrolases"/>
    <property type="match status" value="1"/>
</dbReference>
<gene>
    <name evidence="7" type="ORF">L2725_01365</name>
</gene>
<dbReference type="Proteomes" id="UP001202831">
    <property type="component" value="Unassembled WGS sequence"/>
</dbReference>
<dbReference type="InterPro" id="IPR002197">
    <property type="entry name" value="HTH_Fis"/>
</dbReference>
<evidence type="ECO:0000313" key="8">
    <source>
        <dbReference type="Proteomes" id="UP001202831"/>
    </source>
</evidence>
<dbReference type="SUPFAM" id="SSF52540">
    <property type="entry name" value="P-loop containing nucleoside triphosphate hydrolases"/>
    <property type="match status" value="1"/>
</dbReference>
<dbReference type="InterPro" id="IPR025943">
    <property type="entry name" value="Sigma_54_int_dom_ATP-bd_2"/>
</dbReference>
<dbReference type="PANTHER" id="PTHR32071:SF120">
    <property type="entry name" value="TRANSCRIPTIONAL REGULATOR-RELATED"/>
    <property type="match status" value="1"/>
</dbReference>
<keyword evidence="2" id="KW-0067">ATP-binding</keyword>
<dbReference type="Gene3D" id="1.10.10.60">
    <property type="entry name" value="Homeodomain-like"/>
    <property type="match status" value="1"/>
</dbReference>
<sequence length="435" mass="47754">MNSSLLYVGQYADRRLICELRQRGYSLEISDTNAVNLSELNAEICVMDVRQCFDESWTIPLAKRLDKKMLLLVLADEEALEKPSIARLISLYAADYHTAPVDFDRLTVVLGHLMGMCRLRSVLSQGQKQGNASTHLCVMGQMQAQLARIAPTSIPVLIRGESGVGKELVARKIHQLSDRSAGPFVAVNCGAIASGLVQSELFGHEKGAFTGAVSQRVGKIQQADGGTLFLDEIGDLPLEQQVNLLRFLQEGKFDAIGGQGSRTADVRIVAATHVDLEKALDTGEFRLDLFYRLDGVTLCVPPLRQREGDILPLAQTFIDQFSDEFGLARKILSADAESALLGHSWPGNVRELLNRIRRAVVLSDGQEIAPTDLELSWERESEVVSSLKAHKDAAERNALESALRSCRGQVEPAASQLQISRATIYRLLEKHGIAV</sequence>